<dbReference type="PROSITE" id="PS50968">
    <property type="entry name" value="BIOTINYL_LIPOYL"/>
    <property type="match status" value="1"/>
</dbReference>
<dbReference type="PANTHER" id="PTHR45266">
    <property type="entry name" value="OXALOACETATE DECARBOXYLASE ALPHA CHAIN"/>
    <property type="match status" value="1"/>
</dbReference>
<dbReference type="InterPro" id="IPR001249">
    <property type="entry name" value="AcCoA_biotinCC"/>
</dbReference>
<dbReference type="Pfam" id="PF00364">
    <property type="entry name" value="Biotin_lipoyl"/>
    <property type="match status" value="1"/>
</dbReference>
<dbReference type="InterPro" id="IPR011053">
    <property type="entry name" value="Single_hybrid_motif"/>
</dbReference>
<comment type="caution">
    <text evidence="6">The sequence shown here is derived from an EMBL/GenBank/DDBJ whole genome shotgun (WGS) entry which is preliminary data.</text>
</comment>
<dbReference type="CDD" id="cd06850">
    <property type="entry name" value="biotinyl_domain"/>
    <property type="match status" value="1"/>
</dbReference>
<keyword evidence="4" id="KW-0275">Fatty acid biosynthesis</keyword>
<keyword evidence="7" id="KW-1185">Reference proteome</keyword>
<evidence type="ECO:0000256" key="3">
    <source>
        <dbReference type="ARBA" id="ARBA00023267"/>
    </source>
</evidence>
<sequence>MTHEEIKDLISFLDEKASINRLKIKDKDFELEIKKEDAACANATISAPAPACTPTPSVNVVLSEKPATNKTAAGDTINSPMVGTFYKAPSPGASPFVSVGQSVRKGECVGIIEAMKIMNEIEAEFDCRIVKVLVDDGQPVEYGMAIYEVEKL</sequence>
<evidence type="ECO:0000259" key="5">
    <source>
        <dbReference type="PROSITE" id="PS50968"/>
    </source>
</evidence>
<dbReference type="InterPro" id="IPR000089">
    <property type="entry name" value="Biotin_lipoyl"/>
</dbReference>
<gene>
    <name evidence="6" type="primary">accB</name>
    <name evidence="6" type="ORF">Q2362_05995</name>
</gene>
<dbReference type="Gene3D" id="2.40.50.100">
    <property type="match status" value="1"/>
</dbReference>
<evidence type="ECO:0000256" key="1">
    <source>
        <dbReference type="ARBA" id="ARBA00003761"/>
    </source>
</evidence>
<comment type="pathway">
    <text evidence="4">Lipid metabolism; fatty acid biosynthesis.</text>
</comment>
<dbReference type="GO" id="GO:0003989">
    <property type="term" value="F:acetyl-CoA carboxylase activity"/>
    <property type="evidence" value="ECO:0007669"/>
    <property type="project" value="UniProtKB-EC"/>
</dbReference>
<dbReference type="PANTHER" id="PTHR45266:SF3">
    <property type="entry name" value="OXALOACETATE DECARBOXYLASE ALPHA CHAIN"/>
    <property type="match status" value="1"/>
</dbReference>
<dbReference type="NCBIfam" id="TIGR00531">
    <property type="entry name" value="BCCP"/>
    <property type="match status" value="1"/>
</dbReference>
<keyword evidence="4" id="KW-0443">Lipid metabolism</keyword>
<evidence type="ECO:0000256" key="2">
    <source>
        <dbReference type="ARBA" id="ARBA00017562"/>
    </source>
</evidence>
<evidence type="ECO:0000313" key="7">
    <source>
        <dbReference type="Proteomes" id="UP001171111"/>
    </source>
</evidence>
<evidence type="ECO:0000256" key="4">
    <source>
        <dbReference type="RuleBase" id="RU364072"/>
    </source>
</evidence>
<name>A0ABT8T7H0_9BACT</name>
<dbReference type="Proteomes" id="UP001171111">
    <property type="component" value="Unassembled WGS sequence"/>
</dbReference>
<keyword evidence="4" id="KW-0276">Fatty acid metabolism</keyword>
<keyword evidence="3 4" id="KW-0092">Biotin</keyword>
<protein>
    <recommendedName>
        <fullName evidence="2 4">Biotin carboxyl carrier protein of acetyl-CoA carboxylase</fullName>
    </recommendedName>
</protein>
<dbReference type="RefSeq" id="WP_273930220.1">
    <property type="nucleotide sequence ID" value="NZ_JAQSLL010000002.1"/>
</dbReference>
<reference evidence="6 7" key="1">
    <citation type="submission" date="2023-06" db="EMBL/GenBank/DDBJ databases">
        <title>Campylobacter magnum sp. nov., isolated from cecal contents of domestic pigs (Sus scrofa domesticus).</title>
        <authorList>
            <person name="Papic B."/>
            <person name="Gruntar I."/>
        </authorList>
    </citation>
    <scope>NUCLEOTIDE SEQUENCE [LARGE SCALE GENOMIC DNA]</scope>
    <source>
        <strain evidence="7">34484-21</strain>
    </source>
</reference>
<dbReference type="PRINTS" id="PR01071">
    <property type="entry name" value="ACOABIOTINCC"/>
</dbReference>
<organism evidence="6 7">
    <name type="scientific">Campylobacter magnus</name>
    <dbReference type="NCBI Taxonomy" id="3026462"/>
    <lineage>
        <taxon>Bacteria</taxon>
        <taxon>Pseudomonadati</taxon>
        <taxon>Campylobacterota</taxon>
        <taxon>Epsilonproteobacteria</taxon>
        <taxon>Campylobacterales</taxon>
        <taxon>Campylobacteraceae</taxon>
        <taxon>Campylobacter</taxon>
    </lineage>
</organism>
<evidence type="ECO:0000313" key="6">
    <source>
        <dbReference type="EMBL" id="MDO2409649.1"/>
    </source>
</evidence>
<accession>A0ABT8T7H0</accession>
<dbReference type="InterPro" id="IPR050709">
    <property type="entry name" value="Biotin_Carboxyl_Carrier/Decarb"/>
</dbReference>
<dbReference type="SUPFAM" id="SSF51230">
    <property type="entry name" value="Single hybrid motif"/>
    <property type="match status" value="1"/>
</dbReference>
<feature type="domain" description="Lipoyl-binding" evidence="5">
    <location>
        <begin position="74"/>
        <end position="150"/>
    </location>
</feature>
<comment type="function">
    <text evidence="1 4">This protein is a component of the acetyl coenzyme A carboxylase complex; first, biotin carboxylase catalyzes the carboxylation of the carrier protein and then the transcarboxylase transfers the carboxyl group to form malonyl-CoA.</text>
</comment>
<keyword evidence="4" id="KW-0444">Lipid biosynthesis</keyword>
<dbReference type="EMBL" id="JAULJQ010000006">
    <property type="protein sequence ID" value="MDO2409649.1"/>
    <property type="molecule type" value="Genomic_DNA"/>
</dbReference>
<proteinExistence type="predicted"/>
<keyword evidence="6" id="KW-0436">Ligase</keyword>